<dbReference type="InterPro" id="IPR003673">
    <property type="entry name" value="CoA-Trfase_fam_III"/>
</dbReference>
<evidence type="ECO:0000256" key="1">
    <source>
        <dbReference type="ARBA" id="ARBA00022679"/>
    </source>
</evidence>
<dbReference type="Gene3D" id="3.40.50.10540">
    <property type="entry name" value="Crotonobetainyl-coa:carnitine coa-transferase, domain 1"/>
    <property type="match status" value="1"/>
</dbReference>
<evidence type="ECO:0000313" key="3">
    <source>
        <dbReference type="Proteomes" id="UP000182661"/>
    </source>
</evidence>
<protein>
    <recommendedName>
        <fullName evidence="4">Acyl-CoA transferase</fullName>
    </recommendedName>
</protein>
<reference evidence="2 3" key="1">
    <citation type="submission" date="2016-02" db="EMBL/GenBank/DDBJ databases">
        <title>Genome sequencing of a beta-galactosidase producing bacteria Rhizobium sp. 59.</title>
        <authorList>
            <person name="Wang D."/>
            <person name="Kot W."/>
            <person name="Qin Y."/>
            <person name="Hansen L."/>
            <person name="Naqvi K."/>
            <person name="Rensing C."/>
        </authorList>
    </citation>
    <scope>NUCLEOTIDE SEQUENCE [LARGE SCALE GENOMIC DNA]</scope>
    <source>
        <strain evidence="2 3">59</strain>
    </source>
</reference>
<gene>
    <name evidence="2" type="ORF">AX760_24375</name>
</gene>
<evidence type="ECO:0000313" key="2">
    <source>
        <dbReference type="EMBL" id="OJF90255.1"/>
    </source>
</evidence>
<dbReference type="Gene3D" id="3.30.1540.10">
    <property type="entry name" value="formyl-coa transferase, domain 3"/>
    <property type="match status" value="1"/>
</dbReference>
<keyword evidence="3" id="KW-1185">Reference proteome</keyword>
<organism evidence="2 3">
    <name type="scientific">Pararhizobium antarcticum</name>
    <dbReference type="NCBI Taxonomy" id="1798805"/>
    <lineage>
        <taxon>Bacteria</taxon>
        <taxon>Pseudomonadati</taxon>
        <taxon>Pseudomonadota</taxon>
        <taxon>Alphaproteobacteria</taxon>
        <taxon>Hyphomicrobiales</taxon>
        <taxon>Rhizobiaceae</taxon>
        <taxon>Rhizobium/Agrobacterium group</taxon>
        <taxon>Pararhizobium</taxon>
    </lineage>
</organism>
<dbReference type="InterPro" id="IPR050483">
    <property type="entry name" value="CoA-transferase_III_domain"/>
</dbReference>
<comment type="caution">
    <text evidence="2">The sequence shown here is derived from an EMBL/GenBank/DDBJ whole genome shotgun (WGS) entry which is preliminary data.</text>
</comment>
<dbReference type="GO" id="GO:0008410">
    <property type="term" value="F:CoA-transferase activity"/>
    <property type="evidence" value="ECO:0007669"/>
    <property type="project" value="TreeGrafter"/>
</dbReference>
<dbReference type="SUPFAM" id="SSF89796">
    <property type="entry name" value="CoA-transferase family III (CaiB/BaiF)"/>
    <property type="match status" value="1"/>
</dbReference>
<dbReference type="PANTHER" id="PTHR48207">
    <property type="entry name" value="SUCCINATE--HYDROXYMETHYLGLUTARATE COA-TRANSFERASE"/>
    <property type="match status" value="1"/>
</dbReference>
<sequence>MTGLRVLDLTIAMAGPLCTQRLAEMGADVIKIEAPGGGDFARHAPMAGVTRFGDATCFVTLNRNKRSLVLDLKSEDGRDILNRMVLGADVLVQNYRPHVAKKLGIDYATLSALNPRLVYGSITGYGDEGPMKDRPGQDLLLQCFTGLTFNGGTLDGLPAASPLYMVDVTASHMVCEGVLAGLVARGVSGRGQEVKVSMMGAIMEMQCQEVTSFLAADAPPARGTQPQVSIYQEPPYGLYKCAEGYFAIAQADLDVLARALDLPALSTLKASRPSQGDVAALTTWRDEIVATVAAKLIHATATEWDSLLAPLGIWCMVANDYAAFLAHPQAREMLIELEHPKGGTYTTVAPGIRFPAVSPKKMTSAPAYGAHSRQILRMEGFTDAQIDQLVLRGTIVALDA</sequence>
<dbReference type="EMBL" id="LSRP01000143">
    <property type="protein sequence ID" value="OJF90255.1"/>
    <property type="molecule type" value="Genomic_DNA"/>
</dbReference>
<dbReference type="Proteomes" id="UP000182661">
    <property type="component" value="Unassembled WGS sequence"/>
</dbReference>
<dbReference type="InterPro" id="IPR044855">
    <property type="entry name" value="CoA-Trfase_III_dom3_sf"/>
</dbReference>
<dbReference type="Pfam" id="PF02515">
    <property type="entry name" value="CoA_transf_3"/>
    <property type="match status" value="1"/>
</dbReference>
<dbReference type="InterPro" id="IPR023606">
    <property type="entry name" value="CoA-Trfase_III_dom_1_sf"/>
</dbReference>
<name>A0A657LKA8_9HYPH</name>
<dbReference type="PANTHER" id="PTHR48207:SF4">
    <property type="entry name" value="BLL6097 PROTEIN"/>
    <property type="match status" value="1"/>
</dbReference>
<proteinExistence type="predicted"/>
<evidence type="ECO:0008006" key="4">
    <source>
        <dbReference type="Google" id="ProtNLM"/>
    </source>
</evidence>
<keyword evidence="1" id="KW-0808">Transferase</keyword>
<accession>A0A657LKA8</accession>
<dbReference type="AlphaFoldDB" id="A0A657LKA8"/>